<accession>A0ABV5X419</accession>
<feature type="transmembrane region" description="Helical" evidence="10">
    <location>
        <begin position="36"/>
        <end position="55"/>
    </location>
</feature>
<evidence type="ECO:0000256" key="5">
    <source>
        <dbReference type="ARBA" id="ARBA00023136"/>
    </source>
</evidence>
<evidence type="ECO:0000313" key="13">
    <source>
        <dbReference type="Proteomes" id="UP001589707"/>
    </source>
</evidence>
<dbReference type="InterPro" id="IPR003691">
    <property type="entry name" value="FluC"/>
</dbReference>
<comment type="similarity">
    <text evidence="7 10">Belongs to the fluoride channel Fluc/FEX (TC 1.A.43) family.</text>
</comment>
<feature type="binding site" evidence="10">
    <location>
        <position position="80"/>
    </location>
    <ligand>
        <name>Na(+)</name>
        <dbReference type="ChEBI" id="CHEBI:29101"/>
        <note>structural</note>
    </ligand>
</feature>
<dbReference type="EMBL" id="JBHMAU010000072">
    <property type="protein sequence ID" value="MFB9777188.1"/>
    <property type="molecule type" value="Genomic_DNA"/>
</dbReference>
<feature type="binding site" evidence="10">
    <location>
        <position position="83"/>
    </location>
    <ligand>
        <name>Na(+)</name>
        <dbReference type="ChEBI" id="CHEBI:29101"/>
        <note>structural</note>
    </ligand>
</feature>
<feature type="compositionally biased region" description="Low complexity" evidence="11">
    <location>
        <begin position="175"/>
        <end position="193"/>
    </location>
</feature>
<sequence>MHTLQLLLAVFIGTAVGSLARWGIGEWIPAGDGRVAVLIVNLLGSFLLGLLLESLQLRQGYAADRRLQLLQRGLGTGVLGGFTTYSAFTVDAVAPLIAGAAEGMGASASGASGVGGVLGRAAGALGWGLGSVLATLIGGVLAAAFGIASARRLGPGEPVRDDSWQGEGTQGAPGDGTQAAQGEEAQGAPGASEWGRRDAQGETERARREL</sequence>
<comment type="caution">
    <text evidence="12">The sequence shown here is derived from an EMBL/GenBank/DDBJ whole genome shotgun (WGS) entry which is preliminary data.</text>
</comment>
<evidence type="ECO:0000313" key="12">
    <source>
        <dbReference type="EMBL" id="MFB9777188.1"/>
    </source>
</evidence>
<dbReference type="Pfam" id="PF02537">
    <property type="entry name" value="CRCB"/>
    <property type="match status" value="1"/>
</dbReference>
<keyword evidence="3 10" id="KW-0812">Transmembrane</keyword>
<comment type="function">
    <text evidence="9 10">Fluoride-specific ion channel. Important for reducing fluoride concentration in the cell, thus reducing its toxicity.</text>
</comment>
<keyword evidence="10" id="KW-0479">Metal-binding</keyword>
<evidence type="ECO:0000256" key="4">
    <source>
        <dbReference type="ARBA" id="ARBA00022989"/>
    </source>
</evidence>
<dbReference type="Proteomes" id="UP001589707">
    <property type="component" value="Unassembled WGS sequence"/>
</dbReference>
<evidence type="ECO:0000256" key="9">
    <source>
        <dbReference type="ARBA" id="ARBA00049940"/>
    </source>
</evidence>
<proteinExistence type="inferred from homology"/>
<keyword evidence="2 10" id="KW-1003">Cell membrane</keyword>
<feature type="transmembrane region" description="Helical" evidence="10">
    <location>
        <begin position="121"/>
        <end position="145"/>
    </location>
</feature>
<keyword evidence="5 10" id="KW-0472">Membrane</keyword>
<comment type="catalytic activity">
    <reaction evidence="8">
        <text>fluoride(in) = fluoride(out)</text>
        <dbReference type="Rhea" id="RHEA:76159"/>
        <dbReference type="ChEBI" id="CHEBI:17051"/>
    </reaction>
    <physiologicalReaction direction="left-to-right" evidence="8">
        <dbReference type="Rhea" id="RHEA:76160"/>
    </physiologicalReaction>
</comment>
<comment type="activity regulation">
    <text evidence="10">Na(+) is not transported, but it plays an essential structural role and its presence is essential for fluoride channel function.</text>
</comment>
<feature type="transmembrane region" description="Helical" evidence="10">
    <location>
        <begin position="76"/>
        <end position="101"/>
    </location>
</feature>
<name>A0ABV5X419_9MICO</name>
<evidence type="ECO:0000256" key="1">
    <source>
        <dbReference type="ARBA" id="ARBA00004651"/>
    </source>
</evidence>
<keyword evidence="10" id="KW-0406">Ion transport</keyword>
<evidence type="ECO:0000256" key="10">
    <source>
        <dbReference type="HAMAP-Rule" id="MF_00454"/>
    </source>
</evidence>
<evidence type="ECO:0000256" key="11">
    <source>
        <dbReference type="SAM" id="MobiDB-lite"/>
    </source>
</evidence>
<evidence type="ECO:0000256" key="6">
    <source>
        <dbReference type="ARBA" id="ARBA00023303"/>
    </source>
</evidence>
<comment type="subcellular location">
    <subcellularLocation>
        <location evidence="1 10">Cell membrane</location>
        <topology evidence="1 10">Multi-pass membrane protein</topology>
    </subcellularLocation>
</comment>
<dbReference type="RefSeq" id="WP_376841092.1">
    <property type="nucleotide sequence ID" value="NZ_JBHMAU010000072.1"/>
</dbReference>
<keyword evidence="4 10" id="KW-1133">Transmembrane helix</keyword>
<keyword evidence="13" id="KW-1185">Reference proteome</keyword>
<dbReference type="HAMAP" id="MF_00454">
    <property type="entry name" value="FluC"/>
    <property type="match status" value="1"/>
</dbReference>
<feature type="region of interest" description="Disordered" evidence="11">
    <location>
        <begin position="156"/>
        <end position="210"/>
    </location>
</feature>
<reference evidence="12 13" key="1">
    <citation type="submission" date="2024-09" db="EMBL/GenBank/DDBJ databases">
        <authorList>
            <person name="Sun Q."/>
            <person name="Mori K."/>
        </authorList>
    </citation>
    <scope>NUCLEOTIDE SEQUENCE [LARGE SCALE GENOMIC DNA]</scope>
    <source>
        <strain evidence="12 13">JCM 11683</strain>
    </source>
</reference>
<keyword evidence="10" id="KW-0915">Sodium</keyword>
<keyword evidence="6 10" id="KW-0407">Ion channel</keyword>
<protein>
    <recommendedName>
        <fullName evidence="10">Fluoride-specific ion channel FluC</fullName>
    </recommendedName>
</protein>
<feature type="compositionally biased region" description="Basic and acidic residues" evidence="11">
    <location>
        <begin position="194"/>
        <end position="210"/>
    </location>
</feature>
<evidence type="ECO:0000256" key="2">
    <source>
        <dbReference type="ARBA" id="ARBA00022475"/>
    </source>
</evidence>
<evidence type="ECO:0000256" key="7">
    <source>
        <dbReference type="ARBA" id="ARBA00035120"/>
    </source>
</evidence>
<keyword evidence="10" id="KW-0813">Transport</keyword>
<gene>
    <name evidence="10" type="primary">fluC</name>
    <name evidence="10" type="synonym">crcB</name>
    <name evidence="12" type="ORF">ACFFN1_12390</name>
</gene>
<organism evidence="12 13">
    <name type="scientific">Brevibacterium otitidis</name>
    <dbReference type="NCBI Taxonomy" id="53364"/>
    <lineage>
        <taxon>Bacteria</taxon>
        <taxon>Bacillati</taxon>
        <taxon>Actinomycetota</taxon>
        <taxon>Actinomycetes</taxon>
        <taxon>Micrococcales</taxon>
        <taxon>Brevibacteriaceae</taxon>
        <taxon>Brevibacterium</taxon>
    </lineage>
</organism>
<evidence type="ECO:0000256" key="8">
    <source>
        <dbReference type="ARBA" id="ARBA00035585"/>
    </source>
</evidence>
<evidence type="ECO:0000256" key="3">
    <source>
        <dbReference type="ARBA" id="ARBA00022692"/>
    </source>
</evidence>